<evidence type="ECO:0000256" key="1">
    <source>
        <dbReference type="SAM" id="MobiDB-lite"/>
    </source>
</evidence>
<dbReference type="Proteomes" id="UP001199106">
    <property type="component" value="Unassembled WGS sequence"/>
</dbReference>
<protein>
    <submittedName>
        <fullName evidence="3">Uncharacterized protein</fullName>
    </submittedName>
</protein>
<proteinExistence type="predicted"/>
<feature type="signal peptide" evidence="2">
    <location>
        <begin position="1"/>
        <end position="16"/>
    </location>
</feature>
<keyword evidence="4" id="KW-1185">Reference proteome</keyword>
<dbReference type="AlphaFoldDB" id="A0AAD4IAS4"/>
<feature type="region of interest" description="Disordered" evidence="1">
    <location>
        <begin position="47"/>
        <end position="71"/>
    </location>
</feature>
<keyword evidence="2" id="KW-0732">Signal</keyword>
<accession>A0AAD4IAS4</accession>
<feature type="compositionally biased region" description="Polar residues" evidence="1">
    <location>
        <begin position="47"/>
        <end position="69"/>
    </location>
</feature>
<evidence type="ECO:0000313" key="4">
    <source>
        <dbReference type="Proteomes" id="UP001199106"/>
    </source>
</evidence>
<sequence>MKLFIIVILALGTTAAAILQPDRPFPPSTHTIAIESYNSTSTHETQLIPTQGEPTHPSPASINNANPRTPTLPKAARVTQLTRPNDPEPIIILPFHFQLLETCMADDTLAARAVYVNRDFTYAYWLSSSETSVVHHHVYGFPNRFLVGPYDYVGGKVRFSWENTAFACVWDDGEAWRECGECRAGTWSAGELDCGGGDIKSRKKDMDCSFIMGWKSELTGTPIPNLPQSDDPNY</sequence>
<gene>
    <name evidence="3" type="ORF">G6011_09313</name>
</gene>
<name>A0AAD4IAS4_9PLEO</name>
<dbReference type="EMBL" id="JAANER010000004">
    <property type="protein sequence ID" value="KAG9191225.1"/>
    <property type="molecule type" value="Genomic_DNA"/>
</dbReference>
<evidence type="ECO:0000256" key="2">
    <source>
        <dbReference type="SAM" id="SignalP"/>
    </source>
</evidence>
<comment type="caution">
    <text evidence="3">The sequence shown here is derived from an EMBL/GenBank/DDBJ whole genome shotgun (WGS) entry which is preliminary data.</text>
</comment>
<feature type="chain" id="PRO_5042240547" evidence="2">
    <location>
        <begin position="17"/>
        <end position="234"/>
    </location>
</feature>
<evidence type="ECO:0000313" key="3">
    <source>
        <dbReference type="EMBL" id="KAG9191225.1"/>
    </source>
</evidence>
<reference evidence="3" key="1">
    <citation type="submission" date="2021-07" db="EMBL/GenBank/DDBJ databases">
        <title>Genome Resource of American Ginseng Black Spot Pathogen Alternaria panax.</title>
        <authorList>
            <person name="Qiu C."/>
            <person name="Wang W."/>
            <person name="Liu Z."/>
        </authorList>
    </citation>
    <scope>NUCLEOTIDE SEQUENCE</scope>
    <source>
        <strain evidence="3">BNCC115425</strain>
    </source>
</reference>
<organism evidence="3 4">
    <name type="scientific">Alternaria panax</name>
    <dbReference type="NCBI Taxonomy" id="48097"/>
    <lineage>
        <taxon>Eukaryota</taxon>
        <taxon>Fungi</taxon>
        <taxon>Dikarya</taxon>
        <taxon>Ascomycota</taxon>
        <taxon>Pezizomycotina</taxon>
        <taxon>Dothideomycetes</taxon>
        <taxon>Pleosporomycetidae</taxon>
        <taxon>Pleosporales</taxon>
        <taxon>Pleosporineae</taxon>
        <taxon>Pleosporaceae</taxon>
        <taxon>Alternaria</taxon>
        <taxon>Alternaria sect. Panax</taxon>
    </lineage>
</organism>